<gene>
    <name evidence="2" type="ORF">LCGC14_0446840</name>
</gene>
<dbReference type="SUPFAM" id="SSF53686">
    <property type="entry name" value="Tryptophan synthase beta subunit-like PLP-dependent enzymes"/>
    <property type="match status" value="1"/>
</dbReference>
<accession>A0A0F9VT35</accession>
<organism evidence="2">
    <name type="scientific">marine sediment metagenome</name>
    <dbReference type="NCBI Taxonomy" id="412755"/>
    <lineage>
        <taxon>unclassified sequences</taxon>
        <taxon>metagenomes</taxon>
        <taxon>ecological metagenomes</taxon>
    </lineage>
</organism>
<evidence type="ECO:0000313" key="2">
    <source>
        <dbReference type="EMBL" id="KKN68898.1"/>
    </source>
</evidence>
<evidence type="ECO:0000259" key="1">
    <source>
        <dbReference type="Pfam" id="PF00291"/>
    </source>
</evidence>
<protein>
    <recommendedName>
        <fullName evidence="1">Tryptophan synthase beta chain-like PALP domain-containing protein</fullName>
    </recommendedName>
</protein>
<dbReference type="InterPro" id="IPR001926">
    <property type="entry name" value="TrpB-like_PALP"/>
</dbReference>
<feature type="domain" description="Tryptophan synthase beta chain-like PALP" evidence="1">
    <location>
        <begin position="18"/>
        <end position="310"/>
    </location>
</feature>
<dbReference type="Gene3D" id="3.40.50.1100">
    <property type="match status" value="2"/>
</dbReference>
<proteinExistence type="predicted"/>
<dbReference type="AlphaFoldDB" id="A0A0F9VT35"/>
<reference evidence="2" key="1">
    <citation type="journal article" date="2015" name="Nature">
        <title>Complex archaea that bridge the gap between prokaryotes and eukaryotes.</title>
        <authorList>
            <person name="Spang A."/>
            <person name="Saw J.H."/>
            <person name="Jorgensen S.L."/>
            <person name="Zaremba-Niedzwiedzka K."/>
            <person name="Martijn J."/>
            <person name="Lind A.E."/>
            <person name="van Eijk R."/>
            <person name="Schleper C."/>
            <person name="Guy L."/>
            <person name="Ettema T.J."/>
        </authorList>
    </citation>
    <scope>NUCLEOTIDE SEQUENCE</scope>
</reference>
<name>A0A0F9VT35_9ZZZZ</name>
<comment type="caution">
    <text evidence="2">The sequence shown here is derived from an EMBL/GenBank/DDBJ whole genome shotgun (WGS) entry which is preliminary data.</text>
</comment>
<dbReference type="Pfam" id="PF00291">
    <property type="entry name" value="PALP"/>
    <property type="match status" value="1"/>
</dbReference>
<sequence length="336" mass="36795">MILHPVTIKDGASTEECLGVGNTPLVAMPRSATGTGRWYAKLESHNEMGSMKLRSAYKILTEAQLRVGSTVIESTSGNMGVALAYVGRQLGLRVILVTDPKLSPSHGIEMRQLGATTIQVTTIDKTGGYLLTRLKKVETLCEEHPDWFWVNQYSNPLNPLAFESIAIEIVRDLNKNVHLHSNTTLWYFASVSTGGSLSGSARALRRLCRRLPIKELRIVAVDAEGSAIFGRPARLRNLNGIGSSLNQPPNLQRSLIDDVVIVSDAEAFAACYGLRHADFYVGGSSGAVWAAIHKKAHHFVAQDIVIALFPDGGRMYEETIYSPAWLRQKGFPELTP</sequence>
<dbReference type="InterPro" id="IPR036052">
    <property type="entry name" value="TrpB-like_PALP_sf"/>
</dbReference>
<dbReference type="PANTHER" id="PTHR10314">
    <property type="entry name" value="CYSTATHIONINE BETA-SYNTHASE"/>
    <property type="match status" value="1"/>
</dbReference>
<dbReference type="EMBL" id="LAZR01000437">
    <property type="protein sequence ID" value="KKN68898.1"/>
    <property type="molecule type" value="Genomic_DNA"/>
</dbReference>
<dbReference type="CDD" id="cd01561">
    <property type="entry name" value="CBS_like"/>
    <property type="match status" value="1"/>
</dbReference>
<dbReference type="InterPro" id="IPR050214">
    <property type="entry name" value="Cys_Synth/Cystath_Beta-Synth"/>
</dbReference>